<reference evidence="2" key="1">
    <citation type="journal article" date="2023" name="G3 (Bethesda)">
        <title>A reference genome for the long-term kleptoplast-retaining sea slug Elysia crispata morphotype clarki.</title>
        <authorList>
            <person name="Eastman K.E."/>
            <person name="Pendleton A.L."/>
            <person name="Shaikh M.A."/>
            <person name="Suttiyut T."/>
            <person name="Ogas R."/>
            <person name="Tomko P."/>
            <person name="Gavelis G."/>
            <person name="Widhalm J.R."/>
            <person name="Wisecaver J.H."/>
        </authorList>
    </citation>
    <scope>NUCLEOTIDE SEQUENCE</scope>
    <source>
        <strain evidence="2">ECLA1</strain>
    </source>
</reference>
<evidence type="ECO:0000259" key="1">
    <source>
        <dbReference type="Pfam" id="PF14629"/>
    </source>
</evidence>
<accession>A0AAE0Y8D3</accession>
<dbReference type="EMBL" id="JAWDGP010006835">
    <property type="protein sequence ID" value="KAK3734807.1"/>
    <property type="molecule type" value="Genomic_DNA"/>
</dbReference>
<keyword evidence="3" id="KW-1185">Reference proteome</keyword>
<evidence type="ECO:0000313" key="3">
    <source>
        <dbReference type="Proteomes" id="UP001283361"/>
    </source>
</evidence>
<dbReference type="AlphaFoldDB" id="A0AAE0Y8D3"/>
<dbReference type="InterPro" id="IPR032705">
    <property type="entry name" value="ORC4_C"/>
</dbReference>
<sequence>MEEMEKTCFFMAQARTNMPLLAATGVDSREEKTEAKLLTYPVCNIRAAHPTITASDLITSVKHISAHTKSVMLQGVSILELAIITAMKHLTDIYEGEP</sequence>
<protein>
    <recommendedName>
        <fullName evidence="1">Origin recognition complex subunit 4 C-terminal domain-containing protein</fullName>
    </recommendedName>
</protein>
<dbReference type="Proteomes" id="UP001283361">
    <property type="component" value="Unassembled WGS sequence"/>
</dbReference>
<gene>
    <name evidence="2" type="ORF">RRG08_063653</name>
</gene>
<proteinExistence type="predicted"/>
<organism evidence="2 3">
    <name type="scientific">Elysia crispata</name>
    <name type="common">lettuce slug</name>
    <dbReference type="NCBI Taxonomy" id="231223"/>
    <lineage>
        <taxon>Eukaryota</taxon>
        <taxon>Metazoa</taxon>
        <taxon>Spiralia</taxon>
        <taxon>Lophotrochozoa</taxon>
        <taxon>Mollusca</taxon>
        <taxon>Gastropoda</taxon>
        <taxon>Heterobranchia</taxon>
        <taxon>Euthyneura</taxon>
        <taxon>Panpulmonata</taxon>
        <taxon>Sacoglossa</taxon>
        <taxon>Placobranchoidea</taxon>
        <taxon>Plakobranchidae</taxon>
        <taxon>Elysia</taxon>
    </lineage>
</organism>
<name>A0AAE0Y8D3_9GAST</name>
<evidence type="ECO:0000313" key="2">
    <source>
        <dbReference type="EMBL" id="KAK3734807.1"/>
    </source>
</evidence>
<dbReference type="Pfam" id="PF14629">
    <property type="entry name" value="ORC4_C"/>
    <property type="match status" value="1"/>
</dbReference>
<comment type="caution">
    <text evidence="2">The sequence shown here is derived from an EMBL/GenBank/DDBJ whole genome shotgun (WGS) entry which is preliminary data.</text>
</comment>
<feature type="domain" description="Origin recognition complex subunit 4 C-terminal" evidence="1">
    <location>
        <begin position="36"/>
        <end position="97"/>
    </location>
</feature>